<feature type="signal peptide" evidence="1">
    <location>
        <begin position="1"/>
        <end position="25"/>
    </location>
</feature>
<keyword evidence="3" id="KW-1185">Reference proteome</keyword>
<dbReference type="eggNOG" id="ENOG5033EZP">
    <property type="taxonomic scope" value="Bacteria"/>
</dbReference>
<sequence length="111" mass="12739">MMKKFSWLLALTLCFAESVVLRSYAQDNAIPNSAASSVDFSKIDCETLLKMDGDERDYTIIFFQGFMSGRRNTMIVDELAFARATDEVIDYCVDNPNDRVISVFEKYRPVR</sequence>
<dbReference type="Proteomes" id="UP000002384">
    <property type="component" value="Chromosome"/>
</dbReference>
<accession>B7KF25</accession>
<dbReference type="KEGG" id="cyc:PCC7424_2053"/>
<dbReference type="Pfam" id="PF06411">
    <property type="entry name" value="HdeA"/>
    <property type="match status" value="1"/>
</dbReference>
<evidence type="ECO:0000313" key="3">
    <source>
        <dbReference type="Proteomes" id="UP000002384"/>
    </source>
</evidence>
<dbReference type="AlphaFoldDB" id="B7KF25"/>
<dbReference type="EMBL" id="CP001291">
    <property type="protein sequence ID" value="ACK70481.1"/>
    <property type="molecule type" value="Genomic_DNA"/>
</dbReference>
<keyword evidence="1" id="KW-0732">Signal</keyword>
<dbReference type="HOGENOM" id="CLU_171894_0_0_3"/>
<proteinExistence type="predicted"/>
<name>B7KF25_GLOC7</name>
<dbReference type="InterPro" id="IPR010486">
    <property type="entry name" value="HNS-dep_expression_A/B"/>
</dbReference>
<dbReference type="OrthoDB" id="428467at2"/>
<organism evidence="2 3">
    <name type="scientific">Gloeothece citriformis (strain PCC 7424)</name>
    <name type="common">Cyanothece sp. (strain PCC 7424)</name>
    <dbReference type="NCBI Taxonomy" id="65393"/>
    <lineage>
        <taxon>Bacteria</taxon>
        <taxon>Bacillati</taxon>
        <taxon>Cyanobacteriota</taxon>
        <taxon>Cyanophyceae</taxon>
        <taxon>Oscillatoriophycideae</taxon>
        <taxon>Chroococcales</taxon>
        <taxon>Aphanothecaceae</taxon>
        <taxon>Gloeothece</taxon>
        <taxon>Gloeothece citriformis</taxon>
    </lineage>
</organism>
<feature type="chain" id="PRO_5002858572" evidence="1">
    <location>
        <begin position="26"/>
        <end position="111"/>
    </location>
</feature>
<evidence type="ECO:0000256" key="1">
    <source>
        <dbReference type="SAM" id="SignalP"/>
    </source>
</evidence>
<gene>
    <name evidence="2" type="ordered locus">PCC7424_2053</name>
</gene>
<dbReference type="RefSeq" id="WP_015954087.1">
    <property type="nucleotide sequence ID" value="NC_011729.1"/>
</dbReference>
<protein>
    <submittedName>
        <fullName evidence="2">Uncharacterized protein</fullName>
    </submittedName>
</protein>
<reference evidence="3" key="1">
    <citation type="journal article" date="2011" name="MBio">
        <title>Novel metabolic attributes of the genus Cyanothece, comprising a group of unicellular nitrogen-fixing Cyanobacteria.</title>
        <authorList>
            <person name="Bandyopadhyay A."/>
            <person name="Elvitigala T."/>
            <person name="Welsh E."/>
            <person name="Stockel J."/>
            <person name="Liberton M."/>
            <person name="Min H."/>
            <person name="Sherman L.A."/>
            <person name="Pakrasi H.B."/>
        </authorList>
    </citation>
    <scope>NUCLEOTIDE SEQUENCE [LARGE SCALE GENOMIC DNA]</scope>
    <source>
        <strain evidence="3">PCC 7424</strain>
    </source>
</reference>
<evidence type="ECO:0000313" key="2">
    <source>
        <dbReference type="EMBL" id="ACK70481.1"/>
    </source>
</evidence>